<proteinExistence type="predicted"/>
<feature type="non-terminal residue" evidence="1">
    <location>
        <position position="51"/>
    </location>
</feature>
<evidence type="ECO:0000313" key="1">
    <source>
        <dbReference type="EMBL" id="RML96630.1"/>
    </source>
</evidence>
<evidence type="ECO:0000313" key="2">
    <source>
        <dbReference type="Proteomes" id="UP000272627"/>
    </source>
</evidence>
<dbReference type="Proteomes" id="UP000272627">
    <property type="component" value="Unassembled WGS sequence"/>
</dbReference>
<dbReference type="EMBL" id="RBOA01000396">
    <property type="protein sequence ID" value="RML96630.1"/>
    <property type="molecule type" value="Genomic_DNA"/>
</dbReference>
<dbReference type="AlphaFoldDB" id="A0A3M3A8A2"/>
<gene>
    <name evidence="1" type="ORF">ALQ86_05462</name>
</gene>
<accession>A0A3M3A8A2</accession>
<protein>
    <submittedName>
        <fullName evidence="1">Uncharacterized protein</fullName>
    </submittedName>
</protein>
<name>A0A3M3A8A2_PSEA0</name>
<organism evidence="1 2">
    <name type="scientific">Pseudomonas amygdali pv. eriobotryae</name>
    <dbReference type="NCBI Taxonomy" id="129137"/>
    <lineage>
        <taxon>Bacteria</taxon>
        <taxon>Pseudomonadati</taxon>
        <taxon>Pseudomonadota</taxon>
        <taxon>Gammaproteobacteria</taxon>
        <taxon>Pseudomonadales</taxon>
        <taxon>Pseudomonadaceae</taxon>
        <taxon>Pseudomonas</taxon>
        <taxon>Pseudomonas amygdali</taxon>
    </lineage>
</organism>
<sequence>MLKLAEGEAMDVDLSHIPLMLDVSGDPETPVPAAMPGEQCACCGLWTQKLW</sequence>
<reference evidence="1 2" key="1">
    <citation type="submission" date="2018-08" db="EMBL/GenBank/DDBJ databases">
        <title>Recombination of ecologically and evolutionarily significant loci maintains genetic cohesion in the Pseudomonas syringae species complex.</title>
        <authorList>
            <person name="Dillon M."/>
            <person name="Thakur S."/>
            <person name="Almeida R.N.D."/>
            <person name="Weir B.S."/>
            <person name="Guttman D.S."/>
        </authorList>
    </citation>
    <scope>NUCLEOTIDE SEQUENCE [LARGE SCALE GENOMIC DNA]</scope>
    <source>
        <strain evidence="1 2">ICMP 8636</strain>
    </source>
</reference>
<comment type="caution">
    <text evidence="1">The sequence shown here is derived from an EMBL/GenBank/DDBJ whole genome shotgun (WGS) entry which is preliminary data.</text>
</comment>